<proteinExistence type="predicted"/>
<protein>
    <submittedName>
        <fullName evidence="1">Uncharacterized protein</fullName>
    </submittedName>
</protein>
<feature type="non-terminal residue" evidence="1">
    <location>
        <position position="28"/>
    </location>
</feature>
<reference evidence="1 2" key="2">
    <citation type="journal article" date="2017" name="Front. Plant Sci.">
        <title>Gene Classification and Mining of Molecular Markers Useful in Red Clover (Trifolium pratense) Breeding.</title>
        <authorList>
            <person name="Istvanek J."/>
            <person name="Dluhosova J."/>
            <person name="Dluhos P."/>
            <person name="Patkova L."/>
            <person name="Nedelnik J."/>
            <person name="Repkova J."/>
        </authorList>
    </citation>
    <scope>NUCLEOTIDE SEQUENCE [LARGE SCALE GENOMIC DNA]</scope>
    <source>
        <strain evidence="2">cv. Tatra</strain>
        <tissue evidence="1">Young leaves</tissue>
    </source>
</reference>
<evidence type="ECO:0000313" key="1">
    <source>
        <dbReference type="EMBL" id="PNX68784.1"/>
    </source>
</evidence>
<dbReference type="AlphaFoldDB" id="A0A2K3KR71"/>
<evidence type="ECO:0000313" key="2">
    <source>
        <dbReference type="Proteomes" id="UP000236291"/>
    </source>
</evidence>
<comment type="caution">
    <text evidence="1">The sequence shown here is derived from an EMBL/GenBank/DDBJ whole genome shotgun (WGS) entry which is preliminary data.</text>
</comment>
<gene>
    <name evidence="1" type="ORF">L195_g064137</name>
</gene>
<sequence>MQSVYVVPNCHSHNQDHDCVRLDSSCGA</sequence>
<name>A0A2K3KR71_TRIPR</name>
<accession>A0A2K3KR71</accession>
<organism evidence="1 2">
    <name type="scientific">Trifolium pratense</name>
    <name type="common">Red clover</name>
    <dbReference type="NCBI Taxonomy" id="57577"/>
    <lineage>
        <taxon>Eukaryota</taxon>
        <taxon>Viridiplantae</taxon>
        <taxon>Streptophyta</taxon>
        <taxon>Embryophyta</taxon>
        <taxon>Tracheophyta</taxon>
        <taxon>Spermatophyta</taxon>
        <taxon>Magnoliopsida</taxon>
        <taxon>eudicotyledons</taxon>
        <taxon>Gunneridae</taxon>
        <taxon>Pentapetalae</taxon>
        <taxon>rosids</taxon>
        <taxon>fabids</taxon>
        <taxon>Fabales</taxon>
        <taxon>Fabaceae</taxon>
        <taxon>Papilionoideae</taxon>
        <taxon>50 kb inversion clade</taxon>
        <taxon>NPAAA clade</taxon>
        <taxon>Hologalegina</taxon>
        <taxon>IRL clade</taxon>
        <taxon>Trifolieae</taxon>
        <taxon>Trifolium</taxon>
    </lineage>
</organism>
<reference evidence="1 2" key="1">
    <citation type="journal article" date="2014" name="Am. J. Bot.">
        <title>Genome assembly and annotation for red clover (Trifolium pratense; Fabaceae).</title>
        <authorList>
            <person name="Istvanek J."/>
            <person name="Jaros M."/>
            <person name="Krenek A."/>
            <person name="Repkova J."/>
        </authorList>
    </citation>
    <scope>NUCLEOTIDE SEQUENCE [LARGE SCALE GENOMIC DNA]</scope>
    <source>
        <strain evidence="2">cv. Tatra</strain>
        <tissue evidence="1">Young leaves</tissue>
    </source>
</reference>
<dbReference type="Proteomes" id="UP000236291">
    <property type="component" value="Unassembled WGS sequence"/>
</dbReference>
<dbReference type="EMBL" id="ASHM01234353">
    <property type="protein sequence ID" value="PNX68784.1"/>
    <property type="molecule type" value="Genomic_DNA"/>
</dbReference>